<protein>
    <submittedName>
        <fullName evidence="2">Uncharacterized protein</fullName>
    </submittedName>
</protein>
<evidence type="ECO:0000313" key="2">
    <source>
        <dbReference type="EMBL" id="SEV89904.1"/>
    </source>
</evidence>
<reference evidence="2 3" key="1">
    <citation type="submission" date="2016-10" db="EMBL/GenBank/DDBJ databases">
        <authorList>
            <person name="de Groot N.N."/>
        </authorList>
    </citation>
    <scope>NUCLEOTIDE SEQUENCE [LARGE SCALE GENOMIC DNA]</scope>
    <source>
        <strain evidence="2 3">CGMCC 1.5337</strain>
    </source>
</reference>
<keyword evidence="3" id="KW-1185">Reference proteome</keyword>
<keyword evidence="1" id="KW-0812">Transmembrane</keyword>
<name>A0A1I0MN27_9EURY</name>
<dbReference type="AlphaFoldDB" id="A0A1I0MN27"/>
<dbReference type="STRING" id="355548.SAMN04487945_0226"/>
<feature type="transmembrane region" description="Helical" evidence="1">
    <location>
        <begin position="50"/>
        <end position="72"/>
    </location>
</feature>
<dbReference type="RefSeq" id="WP_089667313.1">
    <property type="nucleotide sequence ID" value="NZ_FOJA01000001.1"/>
</dbReference>
<evidence type="ECO:0000313" key="3">
    <source>
        <dbReference type="Proteomes" id="UP000198518"/>
    </source>
</evidence>
<proteinExistence type="predicted"/>
<dbReference type="OrthoDB" id="381648at2157"/>
<dbReference type="EMBL" id="FOJA01000001">
    <property type="protein sequence ID" value="SEV89904.1"/>
    <property type="molecule type" value="Genomic_DNA"/>
</dbReference>
<dbReference type="Proteomes" id="UP000198518">
    <property type="component" value="Unassembled WGS sequence"/>
</dbReference>
<gene>
    <name evidence="2" type="ORF">SAMN04487945_0226</name>
</gene>
<keyword evidence="1" id="KW-0472">Membrane</keyword>
<keyword evidence="1" id="KW-1133">Transmembrane helix</keyword>
<accession>A0A1I0MN27</accession>
<evidence type="ECO:0000256" key="1">
    <source>
        <dbReference type="SAM" id="Phobius"/>
    </source>
</evidence>
<organism evidence="2 3">
    <name type="scientific">Halobacterium jilantaiense</name>
    <dbReference type="NCBI Taxonomy" id="355548"/>
    <lineage>
        <taxon>Archaea</taxon>
        <taxon>Methanobacteriati</taxon>
        <taxon>Methanobacteriota</taxon>
        <taxon>Stenosarchaea group</taxon>
        <taxon>Halobacteria</taxon>
        <taxon>Halobacteriales</taxon>
        <taxon>Halobacteriaceae</taxon>
        <taxon>Halobacterium</taxon>
    </lineage>
</organism>
<sequence length="74" mass="7587">MALLPTALIAVGAVHLAAGLPALLAPEFVCSRLPQRYAEAVGDRREWRGFGAGVTSVGISLVTIGYGLPALLNG</sequence>